<dbReference type="KEGG" id="rml:FF011L_39560"/>
<dbReference type="InterPro" id="IPR021908">
    <property type="entry name" value="YfbK_C"/>
</dbReference>
<feature type="domain" description="VWFA" evidence="2">
    <location>
        <begin position="499"/>
        <end position="677"/>
    </location>
</feature>
<dbReference type="PANTHER" id="PTHR10579:SF43">
    <property type="entry name" value="ZINC FINGER (C3HC4-TYPE RING FINGER) FAMILY PROTEIN"/>
    <property type="match status" value="1"/>
</dbReference>
<proteinExistence type="predicted"/>
<dbReference type="Pfam" id="PF12034">
    <property type="entry name" value="YfbK_C"/>
    <property type="match status" value="1"/>
</dbReference>
<dbReference type="InterPro" id="IPR002035">
    <property type="entry name" value="VWF_A"/>
</dbReference>
<evidence type="ECO:0000256" key="1">
    <source>
        <dbReference type="SAM" id="MobiDB-lite"/>
    </source>
</evidence>
<dbReference type="EMBL" id="CP036262">
    <property type="protein sequence ID" value="QDS95169.1"/>
    <property type="molecule type" value="Genomic_DNA"/>
</dbReference>
<dbReference type="InterPro" id="IPR051266">
    <property type="entry name" value="CLCR"/>
</dbReference>
<dbReference type="InterPro" id="IPR036465">
    <property type="entry name" value="vWFA_dom_sf"/>
</dbReference>
<sequence length="876" mass="94057">MTDLNPNDPRITEYVMEGMTAAERAEFEQQMAQNPELQEAVREVTMLSQDLRGLFGSEESPALDPARRQSIAQASVAQASPPAPIRTHSNKTWLSIAAIGIPLVACLAGGNYVYRSLQSGSTGDVAFNSSTDLGGDTEFTPATDAPTQLNVPDSASIASAEQPLIESVAESAGRKESERQQSQQSNELHSLQAGGIPGVPPRATEWAPSGLPGMEMDMEGDMGMEMGRGGMNMGMAGGMGTEGGMGMAGGGDAPFSSPSADDSSKSSDAPQPSAPRFESQLQPGTDSLSTRLAKSPNTDERGRGVAGMPAASHPELETYSVELRTTKDSAESMMQMVTPRIIIQEEEELAQTGFEIAEGSSGDRFKSITDNPFMPVTKAPQSTFSIDVDTASYSKVRSYIRQNHLPQPSAVRIEELINYFNYDYSQATQPEAIERGSAEGGSAEGANEKIESDDADSTPPVPFGASVEIAACPWKPEHRLARIGIQGREIANEDRPASNLVFLLDVSGSMNQPNKLPLAVKGMQMLLKQLGENDRVAIVVYASATGLVLDSTSADQHATIFKALERLSAGGSTNGGDGIRLAYNVARDHFIEGGVNRVLLCTDGDFNVGTTSTDDLVELAEKESKGGIFLSVLAFGMGNHNDSMLEQISNRGNGNYAFIDAANEAHKVFVQQTNSTLVTIAKDVKIQVEFNPKEVSAYRLIGYENRMLKTEDFNNDAIDAGEIGAGHRVTALYEITPAANDAEMDQVPGPDVDDLRYQQEIKPSKRAMELSKQAKNGELLTLKIRYKEPEGQTSSKLTFPVRDSGHSFTEASEDFQFASAVAGFGMQLRNSPYKGDWSLAAIEETAESASSPDPYGLRNEFIDMVKAVRAITGEEE</sequence>
<dbReference type="Pfam" id="PF00092">
    <property type="entry name" value="VWA"/>
    <property type="match status" value="1"/>
</dbReference>
<feature type="region of interest" description="Disordered" evidence="1">
    <location>
        <begin position="436"/>
        <end position="462"/>
    </location>
</feature>
<accession>A0A517MJV6</accession>
<evidence type="ECO:0000313" key="4">
    <source>
        <dbReference type="Proteomes" id="UP000320672"/>
    </source>
</evidence>
<feature type="compositionally biased region" description="Low complexity" evidence="1">
    <location>
        <begin position="68"/>
        <end position="80"/>
    </location>
</feature>
<feature type="region of interest" description="Disordered" evidence="1">
    <location>
        <begin position="56"/>
        <end position="85"/>
    </location>
</feature>
<dbReference type="Gene3D" id="3.40.50.410">
    <property type="entry name" value="von Willebrand factor, type A domain"/>
    <property type="match status" value="1"/>
</dbReference>
<dbReference type="PROSITE" id="PS50234">
    <property type="entry name" value="VWFA"/>
    <property type="match status" value="1"/>
</dbReference>
<evidence type="ECO:0000259" key="2">
    <source>
        <dbReference type="PROSITE" id="PS50234"/>
    </source>
</evidence>
<gene>
    <name evidence="3" type="ORF">FF011L_39560</name>
</gene>
<dbReference type="SMART" id="SM00327">
    <property type="entry name" value="VWA"/>
    <property type="match status" value="1"/>
</dbReference>
<dbReference type="PANTHER" id="PTHR10579">
    <property type="entry name" value="CALCIUM-ACTIVATED CHLORIDE CHANNEL REGULATOR"/>
    <property type="match status" value="1"/>
</dbReference>
<organism evidence="3 4">
    <name type="scientific">Roseimaritima multifibrata</name>
    <dbReference type="NCBI Taxonomy" id="1930274"/>
    <lineage>
        <taxon>Bacteria</taxon>
        <taxon>Pseudomonadati</taxon>
        <taxon>Planctomycetota</taxon>
        <taxon>Planctomycetia</taxon>
        <taxon>Pirellulales</taxon>
        <taxon>Pirellulaceae</taxon>
        <taxon>Roseimaritima</taxon>
    </lineage>
</organism>
<feature type="compositionally biased region" description="Low complexity" evidence="1">
    <location>
        <begin position="253"/>
        <end position="275"/>
    </location>
</feature>
<feature type="region of interest" description="Disordered" evidence="1">
    <location>
        <begin position="237"/>
        <end position="319"/>
    </location>
</feature>
<dbReference type="AlphaFoldDB" id="A0A517MJV6"/>
<dbReference type="CDD" id="cd01465">
    <property type="entry name" value="vWA_subgroup"/>
    <property type="match status" value="1"/>
</dbReference>
<feature type="compositionally biased region" description="Polar residues" evidence="1">
    <location>
        <begin position="279"/>
        <end position="296"/>
    </location>
</feature>
<evidence type="ECO:0000313" key="3">
    <source>
        <dbReference type="EMBL" id="QDS95169.1"/>
    </source>
</evidence>
<reference evidence="3 4" key="1">
    <citation type="submission" date="2019-02" db="EMBL/GenBank/DDBJ databases">
        <title>Deep-cultivation of Planctomycetes and their phenomic and genomic characterization uncovers novel biology.</title>
        <authorList>
            <person name="Wiegand S."/>
            <person name="Jogler M."/>
            <person name="Boedeker C."/>
            <person name="Pinto D."/>
            <person name="Vollmers J."/>
            <person name="Rivas-Marin E."/>
            <person name="Kohn T."/>
            <person name="Peeters S.H."/>
            <person name="Heuer A."/>
            <person name="Rast P."/>
            <person name="Oberbeckmann S."/>
            <person name="Bunk B."/>
            <person name="Jeske O."/>
            <person name="Meyerdierks A."/>
            <person name="Storesund J.E."/>
            <person name="Kallscheuer N."/>
            <person name="Luecker S."/>
            <person name="Lage O.M."/>
            <person name="Pohl T."/>
            <person name="Merkel B.J."/>
            <person name="Hornburger P."/>
            <person name="Mueller R.-W."/>
            <person name="Bruemmer F."/>
            <person name="Labrenz M."/>
            <person name="Spormann A.M."/>
            <person name="Op den Camp H."/>
            <person name="Overmann J."/>
            <person name="Amann R."/>
            <person name="Jetten M.S.M."/>
            <person name="Mascher T."/>
            <person name="Medema M.H."/>
            <person name="Devos D.P."/>
            <person name="Kaster A.-K."/>
            <person name="Ovreas L."/>
            <person name="Rohde M."/>
            <person name="Galperin M.Y."/>
            <person name="Jogler C."/>
        </authorList>
    </citation>
    <scope>NUCLEOTIDE SEQUENCE [LARGE SCALE GENOMIC DNA]</scope>
    <source>
        <strain evidence="3 4">FF011L</strain>
    </source>
</reference>
<feature type="compositionally biased region" description="Gly residues" evidence="1">
    <location>
        <begin position="237"/>
        <end position="252"/>
    </location>
</feature>
<dbReference type="Proteomes" id="UP000320672">
    <property type="component" value="Chromosome"/>
</dbReference>
<dbReference type="RefSeq" id="WP_246109497.1">
    <property type="nucleotide sequence ID" value="NZ_CP036262.1"/>
</dbReference>
<feature type="region of interest" description="Disordered" evidence="1">
    <location>
        <begin position="169"/>
        <end position="216"/>
    </location>
</feature>
<name>A0A517MJV6_9BACT</name>
<keyword evidence="4" id="KW-1185">Reference proteome</keyword>
<protein>
    <submittedName>
        <fullName evidence="3">von Willebrand factor</fullName>
    </submittedName>
</protein>
<dbReference type="InterPro" id="IPR022156">
    <property type="entry name" value="Uncharacterised_YfbK_N"/>
</dbReference>
<dbReference type="SUPFAM" id="SSF53300">
    <property type="entry name" value="vWA-like"/>
    <property type="match status" value="1"/>
</dbReference>
<dbReference type="Pfam" id="PF12450">
    <property type="entry name" value="vWF_A"/>
    <property type="match status" value="1"/>
</dbReference>